<accession>A0A3N0XBI1</accession>
<reference evidence="2" key="2">
    <citation type="submission" date="2018-11" db="EMBL/GenBank/DDBJ databases">
        <title>Proposal to divide the Flavobacteriaceae and reorganize its genera based on Amino Acid Identity values calculated from whole genome sequences.</title>
        <authorList>
            <person name="Nicholson A.C."/>
            <person name="Gulvik C.A."/>
            <person name="Whitney A.M."/>
            <person name="Humrighouse B.W."/>
            <person name="Bell M."/>
            <person name="Holmes B."/>
            <person name="Steigerwalt A."/>
            <person name="Villarma A."/>
            <person name="Sheth M."/>
            <person name="Batra D."/>
            <person name="Pryor J."/>
            <person name="Bernardet J.-F."/>
            <person name="Hugo C."/>
            <person name="Kampfer P."/>
            <person name="Newman J."/>
            <person name="Mcquiston J."/>
        </authorList>
    </citation>
    <scope>NUCLEOTIDE SEQUENCE [LARGE SCALE GENOMIC DNA]</scope>
    <source>
        <strain evidence="2">DSM 22165</strain>
    </source>
</reference>
<dbReference type="AlphaFoldDB" id="A0A3N0XBI1"/>
<proteinExistence type="predicted"/>
<comment type="caution">
    <text evidence="1">The sequence shown here is derived from an EMBL/GenBank/DDBJ whole genome shotgun (WGS) entry which is preliminary data.</text>
</comment>
<sequence>MSHIGLKYSKQIKLDSDSVKAVLDRKPSEKGKKVMDDYVKNNNYAEESDYDLILTTKDSLIFGFDFLHNGKKLMMPEINPITIYFSNAIMSNVQIGKYKKILISDAKKGISQIHSFGNFFQLAFNCIMNLQSSIEVFVNLIIQENNYVFLKKDGTQRTGIINIHDKVNIALPQILNKNFKTNFENEYSQIEDLIKLRNDLIHLKPEAEITNTKYKIPYRKVIEFNFDKTIIAVKKFINYYEPNLIEECNYGVNFHFDIIK</sequence>
<name>A0A3N0XBI1_9FLAO</name>
<dbReference type="EMBL" id="RJTU01000013">
    <property type="protein sequence ID" value="ROI14757.1"/>
    <property type="molecule type" value="Genomic_DNA"/>
</dbReference>
<dbReference type="Proteomes" id="UP000267623">
    <property type="component" value="Unassembled WGS sequence"/>
</dbReference>
<protein>
    <submittedName>
        <fullName evidence="1">Uncharacterized protein</fullName>
    </submittedName>
</protein>
<evidence type="ECO:0000313" key="1">
    <source>
        <dbReference type="EMBL" id="ROI14757.1"/>
    </source>
</evidence>
<gene>
    <name evidence="1" type="ORF">EGH73_01835</name>
</gene>
<reference evidence="2" key="1">
    <citation type="submission" date="2018-11" db="EMBL/GenBank/DDBJ databases">
        <title>Proposal to divide the Flavobacteriaceae and reorganize its genera based on Amino Acid Identity values calculated from whole genome sequences.</title>
        <authorList>
            <person name="Nicholson A.C."/>
            <person name="Gulvik C.A."/>
            <person name="Whitney A.M."/>
            <person name="Humrighouse B.W."/>
            <person name="Bell M."/>
            <person name="Holmes B."/>
            <person name="Steigerwalt A."/>
            <person name="Villarma A."/>
            <person name="Sheth M."/>
            <person name="Batra D."/>
            <person name="Pryor J."/>
            <person name="Bernardet J.-F."/>
            <person name="Hugo C."/>
            <person name="Kampfer P."/>
            <person name="Newman J."/>
            <person name="Mcquiston J.R."/>
        </authorList>
    </citation>
    <scope>NUCLEOTIDE SEQUENCE [LARGE SCALE GENOMIC DNA]</scope>
    <source>
        <strain evidence="2">DSM 22165</strain>
    </source>
</reference>
<organism evidence="1 2">
    <name type="scientific">Epilithonimonas hominis</name>
    <dbReference type="NCBI Taxonomy" id="420404"/>
    <lineage>
        <taxon>Bacteria</taxon>
        <taxon>Pseudomonadati</taxon>
        <taxon>Bacteroidota</taxon>
        <taxon>Flavobacteriia</taxon>
        <taxon>Flavobacteriales</taxon>
        <taxon>Weeksellaceae</taxon>
        <taxon>Chryseobacterium group</taxon>
        <taxon>Epilithonimonas</taxon>
    </lineage>
</organism>
<dbReference type="RefSeq" id="WP_123280410.1">
    <property type="nucleotide sequence ID" value="NZ_RJTU01000013.1"/>
</dbReference>
<evidence type="ECO:0000313" key="2">
    <source>
        <dbReference type="Proteomes" id="UP000267623"/>
    </source>
</evidence>